<name>A0A5B0P2K8_PUCGR</name>
<gene>
    <name evidence="2" type="ORF">PGT21_016149</name>
</gene>
<evidence type="ECO:0000313" key="3">
    <source>
        <dbReference type="Proteomes" id="UP000324748"/>
    </source>
</evidence>
<feature type="region of interest" description="Disordered" evidence="1">
    <location>
        <begin position="109"/>
        <end position="162"/>
    </location>
</feature>
<feature type="compositionally biased region" description="Low complexity" evidence="1">
    <location>
        <begin position="44"/>
        <end position="57"/>
    </location>
</feature>
<reference evidence="2 3" key="1">
    <citation type="submission" date="2019-05" db="EMBL/GenBank/DDBJ databases">
        <title>Emergence of the Ug99 lineage of the wheat stem rust pathogen through somatic hybridization.</title>
        <authorList>
            <person name="Li F."/>
            <person name="Upadhyaya N.M."/>
            <person name="Sperschneider J."/>
            <person name="Matny O."/>
            <person name="Nguyen-Phuc H."/>
            <person name="Mago R."/>
            <person name="Raley C."/>
            <person name="Miller M.E."/>
            <person name="Silverstein K.A.T."/>
            <person name="Henningsen E."/>
            <person name="Hirsch C.D."/>
            <person name="Visser B."/>
            <person name="Pretorius Z.A."/>
            <person name="Steffenson B.J."/>
            <person name="Schwessinger B."/>
            <person name="Dodds P.N."/>
            <person name="Figueroa M."/>
        </authorList>
    </citation>
    <scope>NUCLEOTIDE SEQUENCE [LARGE SCALE GENOMIC DNA]</scope>
    <source>
        <strain evidence="2">21-0</strain>
    </source>
</reference>
<sequence>MTSITSSASHNQPKISSALAHTHHLLCSNQNQTSSNLPVKHFSSKTSSPDPQQSTPSIMSIRPVGGIGESPFRQNQPHLSTSYVISTTLNTSRLFNKLPPCQRTLTQPLTNTSILSSSTNASTSQKTHKKDPIIPPLQPVNHLRQRSPSSRSPPALLISDTY</sequence>
<comment type="caution">
    <text evidence="2">The sequence shown here is derived from an EMBL/GenBank/DDBJ whole genome shotgun (WGS) entry which is preliminary data.</text>
</comment>
<dbReference type="OrthoDB" id="10657433at2759"/>
<dbReference type="Proteomes" id="UP000324748">
    <property type="component" value="Unassembled WGS sequence"/>
</dbReference>
<dbReference type="AlphaFoldDB" id="A0A5B0P2K8"/>
<evidence type="ECO:0000313" key="2">
    <source>
        <dbReference type="EMBL" id="KAA1094279.1"/>
    </source>
</evidence>
<evidence type="ECO:0000256" key="1">
    <source>
        <dbReference type="SAM" id="MobiDB-lite"/>
    </source>
</evidence>
<keyword evidence="3" id="KW-1185">Reference proteome</keyword>
<organism evidence="2 3">
    <name type="scientific">Puccinia graminis f. sp. tritici</name>
    <dbReference type="NCBI Taxonomy" id="56615"/>
    <lineage>
        <taxon>Eukaryota</taxon>
        <taxon>Fungi</taxon>
        <taxon>Dikarya</taxon>
        <taxon>Basidiomycota</taxon>
        <taxon>Pucciniomycotina</taxon>
        <taxon>Pucciniomycetes</taxon>
        <taxon>Pucciniales</taxon>
        <taxon>Pucciniaceae</taxon>
        <taxon>Puccinia</taxon>
    </lineage>
</organism>
<protein>
    <submittedName>
        <fullName evidence="2">Uncharacterized protein</fullName>
    </submittedName>
</protein>
<feature type="region of interest" description="Disordered" evidence="1">
    <location>
        <begin position="30"/>
        <end position="78"/>
    </location>
</feature>
<proteinExistence type="predicted"/>
<feature type="compositionally biased region" description="Low complexity" evidence="1">
    <location>
        <begin position="146"/>
        <end position="162"/>
    </location>
</feature>
<dbReference type="EMBL" id="VSWC01000079">
    <property type="protein sequence ID" value="KAA1094279.1"/>
    <property type="molecule type" value="Genomic_DNA"/>
</dbReference>
<feature type="compositionally biased region" description="Low complexity" evidence="1">
    <location>
        <begin position="109"/>
        <end position="124"/>
    </location>
</feature>
<accession>A0A5B0P2K8</accession>